<dbReference type="SUPFAM" id="SSF54909">
    <property type="entry name" value="Dimeric alpha+beta barrel"/>
    <property type="match status" value="1"/>
</dbReference>
<sequence length="99" mass="10752">MTAYLVAIQDQVTDPAELQTYSEKAGASLEGRTATPLAYYGPIETLEGAPAKGAVILQFPDAAAARDWYESPGYQDARQHRLRGGHYRFYIIDGVDSAG</sequence>
<protein>
    <submittedName>
        <fullName evidence="2">DUF1330 domain-containing protein</fullName>
    </submittedName>
</protein>
<keyword evidence="3" id="KW-1185">Reference proteome</keyword>
<dbReference type="InterPro" id="IPR010753">
    <property type="entry name" value="DUF1330"/>
</dbReference>
<dbReference type="InterPro" id="IPR011008">
    <property type="entry name" value="Dimeric_a/b-barrel"/>
</dbReference>
<gene>
    <name evidence="2" type="ORF">PBT88_16370</name>
</gene>
<dbReference type="Proteomes" id="UP001210865">
    <property type="component" value="Chromosome"/>
</dbReference>
<feature type="domain" description="DUF1330" evidence="1">
    <location>
        <begin position="2"/>
        <end position="95"/>
    </location>
</feature>
<accession>A0ABY7NMC6</accession>
<reference evidence="2 3" key="1">
    <citation type="submission" date="2022-12" db="EMBL/GenBank/DDBJ databases">
        <title>Sphingomonas abieness sp. nov., an endophytic bacterium isolated from Abies koreana.</title>
        <authorList>
            <person name="Jiang L."/>
            <person name="Lee J."/>
        </authorList>
    </citation>
    <scope>NUCLEOTIDE SEQUENCE [LARGE SCALE GENOMIC DNA]</scope>
    <source>
        <strain evidence="3">PAMB 00755</strain>
    </source>
</reference>
<organism evidence="2 3">
    <name type="scientific">Sphingomonas abietis</name>
    <dbReference type="NCBI Taxonomy" id="3012344"/>
    <lineage>
        <taxon>Bacteria</taxon>
        <taxon>Pseudomonadati</taxon>
        <taxon>Pseudomonadota</taxon>
        <taxon>Alphaproteobacteria</taxon>
        <taxon>Sphingomonadales</taxon>
        <taxon>Sphingomonadaceae</taxon>
        <taxon>Sphingomonas</taxon>
    </lineage>
</organism>
<dbReference type="Gene3D" id="3.30.70.100">
    <property type="match status" value="1"/>
</dbReference>
<evidence type="ECO:0000259" key="1">
    <source>
        <dbReference type="Pfam" id="PF07045"/>
    </source>
</evidence>
<dbReference type="EMBL" id="CP115174">
    <property type="protein sequence ID" value="WBO21727.1"/>
    <property type="molecule type" value="Genomic_DNA"/>
</dbReference>
<evidence type="ECO:0000313" key="3">
    <source>
        <dbReference type="Proteomes" id="UP001210865"/>
    </source>
</evidence>
<name>A0ABY7NMC6_9SPHN</name>
<proteinExistence type="predicted"/>
<dbReference type="RefSeq" id="WP_270076375.1">
    <property type="nucleotide sequence ID" value="NZ_CP115174.1"/>
</dbReference>
<evidence type="ECO:0000313" key="2">
    <source>
        <dbReference type="EMBL" id="WBO21727.1"/>
    </source>
</evidence>
<dbReference type="Pfam" id="PF07045">
    <property type="entry name" value="DUF1330"/>
    <property type="match status" value="1"/>
</dbReference>